<feature type="coiled-coil region" evidence="1">
    <location>
        <begin position="170"/>
        <end position="197"/>
    </location>
</feature>
<keyword evidence="2" id="KW-0732">Signal</keyword>
<evidence type="ECO:0000256" key="1">
    <source>
        <dbReference type="SAM" id="Coils"/>
    </source>
</evidence>
<name>A0AAV5NVY3_9VIBR</name>
<sequence length="369" mass="41402">MKRRLLKAIGVLSVAIGSMSSAVADIHFKDVIGRDVHLEKPAESIFLGFYFEDYLAIAGPDAYKKVSIFPRHSWKDYRLSQWETYSKIIPEIETITDSGSIYTGTFDFEKLLATKPDVALVAAWQYKSLGDKVEILEKSGIKVVVVDFNAQTLEKHVTSARVIGKVMGTEERAEAIATEYENTVKDVQNRVAKYLKSNEPRRVYVEIGTGGPNEYGKSYSNAMWGNILNMAGADNIANGKFKGSAHLTPEYVLSKNPEVIFVSGAHWAKYSDSALLGFGTTAQEAQSRYRPYLERAGWKQLTAVKNGDVYGMYHSGTRTIYDHVFLQYLAKSIYPEAFKDIDPVKSHQSFFDNYMPQKLDGTFMIKVEG</sequence>
<evidence type="ECO:0000313" key="5">
    <source>
        <dbReference type="Proteomes" id="UP001156690"/>
    </source>
</evidence>
<feature type="signal peptide" evidence="2">
    <location>
        <begin position="1"/>
        <end position="24"/>
    </location>
</feature>
<dbReference type="SUPFAM" id="SSF53807">
    <property type="entry name" value="Helical backbone' metal receptor"/>
    <property type="match status" value="1"/>
</dbReference>
<gene>
    <name evidence="4" type="ORF">GCM10007932_35830</name>
</gene>
<reference evidence="5" key="1">
    <citation type="journal article" date="2019" name="Int. J. Syst. Evol. Microbiol.">
        <title>The Global Catalogue of Microorganisms (GCM) 10K type strain sequencing project: providing services to taxonomists for standard genome sequencing and annotation.</title>
        <authorList>
            <consortium name="The Broad Institute Genomics Platform"/>
            <consortium name="The Broad Institute Genome Sequencing Center for Infectious Disease"/>
            <person name="Wu L."/>
            <person name="Ma J."/>
        </authorList>
    </citation>
    <scope>NUCLEOTIDE SEQUENCE [LARGE SCALE GENOMIC DNA]</scope>
    <source>
        <strain evidence="5">NBRC 15640</strain>
    </source>
</reference>
<proteinExistence type="predicted"/>
<dbReference type="EMBL" id="BSNX01000055">
    <property type="protein sequence ID" value="GLQ74222.1"/>
    <property type="molecule type" value="Genomic_DNA"/>
</dbReference>
<dbReference type="RefSeq" id="WP_126606615.1">
    <property type="nucleotide sequence ID" value="NZ_AP025145.1"/>
</dbReference>
<dbReference type="InterPro" id="IPR002491">
    <property type="entry name" value="ABC_transptr_periplasmic_BD"/>
</dbReference>
<dbReference type="Gene3D" id="3.40.50.1980">
    <property type="entry name" value="Nitrogenase molybdenum iron protein domain"/>
    <property type="match status" value="2"/>
</dbReference>
<evidence type="ECO:0000256" key="2">
    <source>
        <dbReference type="SAM" id="SignalP"/>
    </source>
</evidence>
<organism evidence="4 5">
    <name type="scientific">Vibrio penaeicida</name>
    <dbReference type="NCBI Taxonomy" id="104609"/>
    <lineage>
        <taxon>Bacteria</taxon>
        <taxon>Pseudomonadati</taxon>
        <taxon>Pseudomonadota</taxon>
        <taxon>Gammaproteobacteria</taxon>
        <taxon>Vibrionales</taxon>
        <taxon>Vibrionaceae</taxon>
        <taxon>Vibrio</taxon>
    </lineage>
</organism>
<evidence type="ECO:0000313" key="4">
    <source>
        <dbReference type="EMBL" id="GLQ74222.1"/>
    </source>
</evidence>
<comment type="caution">
    <text evidence="4">The sequence shown here is derived from an EMBL/GenBank/DDBJ whole genome shotgun (WGS) entry which is preliminary data.</text>
</comment>
<dbReference type="Proteomes" id="UP001156690">
    <property type="component" value="Unassembled WGS sequence"/>
</dbReference>
<dbReference type="Pfam" id="PF01497">
    <property type="entry name" value="Peripla_BP_2"/>
    <property type="match status" value="1"/>
</dbReference>
<protein>
    <submittedName>
        <fullName evidence="4">Periplasmic binding protein</fullName>
    </submittedName>
</protein>
<feature type="chain" id="PRO_5043630057" evidence="2">
    <location>
        <begin position="25"/>
        <end position="369"/>
    </location>
</feature>
<evidence type="ECO:0000259" key="3">
    <source>
        <dbReference type="PROSITE" id="PS50983"/>
    </source>
</evidence>
<keyword evidence="1" id="KW-0175">Coiled coil</keyword>
<dbReference type="InterPro" id="IPR050902">
    <property type="entry name" value="ABC_Transporter_SBP"/>
</dbReference>
<accession>A0AAV5NVY3</accession>
<dbReference type="PANTHER" id="PTHR30535:SF34">
    <property type="entry name" value="MOLYBDATE-BINDING PROTEIN MOLA"/>
    <property type="match status" value="1"/>
</dbReference>
<dbReference type="PROSITE" id="PS50983">
    <property type="entry name" value="FE_B12_PBP"/>
    <property type="match status" value="1"/>
</dbReference>
<feature type="domain" description="Fe/B12 periplasmic-binding" evidence="3">
    <location>
        <begin position="43"/>
        <end position="341"/>
    </location>
</feature>
<dbReference type="PANTHER" id="PTHR30535">
    <property type="entry name" value="VITAMIN B12-BINDING PROTEIN"/>
    <property type="match status" value="1"/>
</dbReference>
<keyword evidence="5" id="KW-1185">Reference proteome</keyword>
<dbReference type="AlphaFoldDB" id="A0AAV5NVY3"/>